<organism evidence="3 4">
    <name type="scientific">Streptomyces changanensis</name>
    <dbReference type="NCBI Taxonomy" id="2964669"/>
    <lineage>
        <taxon>Bacteria</taxon>
        <taxon>Bacillati</taxon>
        <taxon>Actinomycetota</taxon>
        <taxon>Actinomycetes</taxon>
        <taxon>Kitasatosporales</taxon>
        <taxon>Streptomycetaceae</taxon>
        <taxon>Streptomyces</taxon>
    </lineage>
</organism>
<feature type="signal peptide" evidence="2">
    <location>
        <begin position="1"/>
        <end position="17"/>
    </location>
</feature>
<protein>
    <recommendedName>
        <fullName evidence="5">Lipoprotein</fullName>
    </recommendedName>
</protein>
<evidence type="ECO:0000313" key="3">
    <source>
        <dbReference type="EMBL" id="UUS33514.1"/>
    </source>
</evidence>
<feature type="chain" id="PRO_5045936292" description="Lipoprotein" evidence="2">
    <location>
        <begin position="18"/>
        <end position="50"/>
    </location>
</feature>
<keyword evidence="4" id="KW-1185">Reference proteome</keyword>
<keyword evidence="2" id="KW-0732">Signal</keyword>
<gene>
    <name evidence="3" type="ORF">NRO40_23640</name>
</gene>
<name>A0ABY5NBX6_9ACTN</name>
<proteinExistence type="predicted"/>
<feature type="region of interest" description="Disordered" evidence="1">
    <location>
        <begin position="29"/>
        <end position="50"/>
    </location>
</feature>
<evidence type="ECO:0008006" key="5">
    <source>
        <dbReference type="Google" id="ProtNLM"/>
    </source>
</evidence>
<dbReference type="RefSeq" id="WP_157901875.1">
    <property type="nucleotide sequence ID" value="NZ_CP102332.1"/>
</dbReference>
<dbReference type="EMBL" id="CP102332">
    <property type="protein sequence ID" value="UUS33514.1"/>
    <property type="molecule type" value="Genomic_DNA"/>
</dbReference>
<evidence type="ECO:0000313" key="4">
    <source>
        <dbReference type="Proteomes" id="UP001060150"/>
    </source>
</evidence>
<reference evidence="3" key="1">
    <citation type="submission" date="2022-08" db="EMBL/GenBank/DDBJ databases">
        <title>Streptomyces changanensis sp. nov., an actinomycete isolated from soil.</title>
        <authorList>
            <person name="Wu H."/>
            <person name="Han L."/>
        </authorList>
    </citation>
    <scope>NUCLEOTIDE SEQUENCE</scope>
    <source>
        <strain evidence="3">HL-66</strain>
    </source>
</reference>
<sequence>MPTRFIAALACSTAACVAVLIVDPAKRTDELQSSSVSNVVENSEDSWGWD</sequence>
<evidence type="ECO:0000256" key="2">
    <source>
        <dbReference type="SAM" id="SignalP"/>
    </source>
</evidence>
<accession>A0ABY5NBX6</accession>
<evidence type="ECO:0000256" key="1">
    <source>
        <dbReference type="SAM" id="MobiDB-lite"/>
    </source>
</evidence>
<dbReference type="PROSITE" id="PS51257">
    <property type="entry name" value="PROKAR_LIPOPROTEIN"/>
    <property type="match status" value="1"/>
</dbReference>
<dbReference type="Proteomes" id="UP001060150">
    <property type="component" value="Chromosome"/>
</dbReference>